<gene>
    <name evidence="4" type="ORF">L0668_10675</name>
</gene>
<evidence type="ECO:0000256" key="2">
    <source>
        <dbReference type="SAM" id="Phobius"/>
    </source>
</evidence>
<keyword evidence="1" id="KW-0175">Coiled coil</keyword>
<keyword evidence="2" id="KW-1133">Transmembrane helix</keyword>
<keyword evidence="2" id="KW-0812">Transmembrane</keyword>
<comment type="caution">
    <text evidence="4">The sequence shown here is derived from an EMBL/GenBank/DDBJ whole genome shotgun (WGS) entry which is preliminary data.</text>
</comment>
<dbReference type="EMBL" id="JAKGAS010000005">
    <property type="protein sequence ID" value="MCF2948572.1"/>
    <property type="molecule type" value="Genomic_DNA"/>
</dbReference>
<evidence type="ECO:0000313" key="5">
    <source>
        <dbReference type="Proteomes" id="UP001521137"/>
    </source>
</evidence>
<dbReference type="InterPro" id="IPR032255">
    <property type="entry name" value="HBM"/>
</dbReference>
<feature type="transmembrane region" description="Helical" evidence="2">
    <location>
        <begin position="271"/>
        <end position="288"/>
    </location>
</feature>
<keyword evidence="2" id="KW-0472">Membrane</keyword>
<dbReference type="SMART" id="SM01358">
    <property type="entry name" value="HBM"/>
    <property type="match status" value="1"/>
</dbReference>
<reference evidence="4 5" key="1">
    <citation type="submission" date="2022-01" db="EMBL/GenBank/DDBJ databases">
        <title>Paraglaciecola sp. G1-23.</title>
        <authorList>
            <person name="Jin M.S."/>
            <person name="Han D.M."/>
            <person name="Kim H.M."/>
            <person name="Jeon C.O."/>
        </authorList>
    </citation>
    <scope>NUCLEOTIDE SEQUENCE [LARGE SCALE GENOMIC DNA]</scope>
    <source>
        <strain evidence="4 5">G1-23</strain>
    </source>
</reference>
<sequence>MHKQGSIKTRLILIITVCITGMSILAANQIYNTHQLMRLNNHSQLLLELNNSLLQQRRHEKDFLLRADNQYLDKFNRGAELFKQNMNHLEGLFKQASNTSKEFIELKSSVATYCRLFNELSSLMADIGLDENSGYRGQLRQAAHQLEAQFEADNQTYLHLLLLQLRRNEKDFLLRHNMLYVDQEIRTYQTLRKALVNLTAPQSDAQLTLLDKYQHKFLQLVKNQNTIGLDHNSGLQGEFRRQAHAVEAELSVLNTEIKHLIIAEENKIERFSFLIMISTLGVLIFLLIKSFITLQKAFATFVMFFYRCKREYQHIDERKQGFAEFKYLAMIANEMIDARRAMELELKQAQQEISRLSSHPETTNLDQ</sequence>
<accession>A0ABS9D862</accession>
<keyword evidence="5" id="KW-1185">Reference proteome</keyword>
<feature type="transmembrane region" description="Helical" evidence="2">
    <location>
        <begin position="12"/>
        <end position="31"/>
    </location>
</feature>
<feature type="domain" description="HBM" evidence="3">
    <location>
        <begin position="30"/>
        <end position="270"/>
    </location>
</feature>
<name>A0ABS9D862_9ALTE</name>
<feature type="coiled-coil region" evidence="1">
    <location>
        <begin position="332"/>
        <end position="359"/>
    </location>
</feature>
<organism evidence="4 5">
    <name type="scientific">Paraglaciecola algarum</name>
    <dbReference type="NCBI Taxonomy" id="3050085"/>
    <lineage>
        <taxon>Bacteria</taxon>
        <taxon>Pseudomonadati</taxon>
        <taxon>Pseudomonadota</taxon>
        <taxon>Gammaproteobacteria</taxon>
        <taxon>Alteromonadales</taxon>
        <taxon>Alteromonadaceae</taxon>
        <taxon>Paraglaciecola</taxon>
    </lineage>
</organism>
<dbReference type="RefSeq" id="WP_235312458.1">
    <property type="nucleotide sequence ID" value="NZ_JAKGAS010000005.1"/>
</dbReference>
<evidence type="ECO:0000259" key="3">
    <source>
        <dbReference type="SMART" id="SM01358"/>
    </source>
</evidence>
<evidence type="ECO:0000313" key="4">
    <source>
        <dbReference type="EMBL" id="MCF2948572.1"/>
    </source>
</evidence>
<dbReference type="Proteomes" id="UP001521137">
    <property type="component" value="Unassembled WGS sequence"/>
</dbReference>
<proteinExistence type="predicted"/>
<evidence type="ECO:0000256" key="1">
    <source>
        <dbReference type="SAM" id="Coils"/>
    </source>
</evidence>
<protein>
    <recommendedName>
        <fullName evidence="3">HBM domain-containing protein</fullName>
    </recommendedName>
</protein>